<sequence>MPSLQSQLWRIALRLVRRKQRFASAQALHDEIRRRRIAGRAYPSRRLRARHEVSEERIAGMEAYTVRPRGGPAHGKSRHILYLHGGGYVFDIVSQHWDFIGKLVDALGCAVTVPVYPLAPEHTHRDVFAAMVPLWQMLQQRYPGADLTVMGDSAGGGMALALAQVLRDNGQPLPQRLVLLSPFLDATGDNPGIDALEPFDPMLSRPGGIECGRVYAGADPVTLPQVSPMHGVLCGLPPTTLFIGTHDILLPDCRKFRQMADEQGLPLRYHEGEGMFHVWMLLPMPEADAAFAEIVRSVLADDAHGTQGRDGLAPVRTAVAPQEVTDPG</sequence>
<reference evidence="3" key="1">
    <citation type="submission" date="2016-09" db="EMBL/GenBank/DDBJ databases">
        <authorList>
            <person name="Capua I."/>
            <person name="De Benedictis P."/>
            <person name="Joannis T."/>
            <person name="Lombin L.H."/>
            <person name="Cattoli G."/>
        </authorList>
    </citation>
    <scope>NUCLEOTIDE SEQUENCE</scope>
    <source>
        <strain evidence="3">B9</strain>
    </source>
</reference>
<dbReference type="PANTHER" id="PTHR48081:SF8">
    <property type="entry name" value="ALPHA_BETA HYDROLASE FOLD-3 DOMAIN-CONTAINING PROTEIN-RELATED"/>
    <property type="match status" value="1"/>
</dbReference>
<dbReference type="InterPro" id="IPR013094">
    <property type="entry name" value="AB_hydrolase_3"/>
</dbReference>
<name>A0A1K0IBT0_CUPNE</name>
<keyword evidence="1 3" id="KW-0378">Hydrolase</keyword>
<evidence type="ECO:0000259" key="2">
    <source>
        <dbReference type="Pfam" id="PF07859"/>
    </source>
</evidence>
<dbReference type="EMBL" id="FMSH01000110">
    <property type="protein sequence ID" value="SCU74751.1"/>
    <property type="molecule type" value="Genomic_DNA"/>
</dbReference>
<dbReference type="EC" id="3.1.1.-" evidence="3"/>
<evidence type="ECO:0000256" key="1">
    <source>
        <dbReference type="ARBA" id="ARBA00022801"/>
    </source>
</evidence>
<organism evidence="3">
    <name type="scientific">Cupriavidus necator</name>
    <name type="common">Alcaligenes eutrophus</name>
    <name type="synonym">Ralstonia eutropha</name>
    <dbReference type="NCBI Taxonomy" id="106590"/>
    <lineage>
        <taxon>Bacteria</taxon>
        <taxon>Pseudomonadati</taxon>
        <taxon>Pseudomonadota</taxon>
        <taxon>Betaproteobacteria</taxon>
        <taxon>Burkholderiales</taxon>
        <taxon>Burkholderiaceae</taxon>
        <taxon>Cupriavidus</taxon>
    </lineage>
</organism>
<dbReference type="SUPFAM" id="SSF53474">
    <property type="entry name" value="alpha/beta-Hydrolases"/>
    <property type="match status" value="1"/>
</dbReference>
<feature type="domain" description="Alpha/beta hydrolase fold-3" evidence="2">
    <location>
        <begin position="80"/>
        <end position="280"/>
    </location>
</feature>
<dbReference type="GO" id="GO:0016787">
    <property type="term" value="F:hydrolase activity"/>
    <property type="evidence" value="ECO:0007669"/>
    <property type="project" value="UniProtKB-KW"/>
</dbReference>
<dbReference type="PANTHER" id="PTHR48081">
    <property type="entry name" value="AB HYDROLASE SUPERFAMILY PROTEIN C4A8.06C"/>
    <property type="match status" value="1"/>
</dbReference>
<dbReference type="RefSeq" id="WP_340522474.1">
    <property type="nucleotide sequence ID" value="NZ_FMSH01000110.1"/>
</dbReference>
<gene>
    <name evidence="3" type="ORF">CNECB9_1980011</name>
</gene>
<protein>
    <submittedName>
        <fullName evidence="3">Esterase/lipase</fullName>
        <ecNumber evidence="3">3.1.1.-</ecNumber>
    </submittedName>
</protein>
<dbReference type="AlphaFoldDB" id="A0A1K0IBT0"/>
<dbReference type="Gene3D" id="3.40.50.1820">
    <property type="entry name" value="alpha/beta hydrolase"/>
    <property type="match status" value="1"/>
</dbReference>
<evidence type="ECO:0000313" key="3">
    <source>
        <dbReference type="EMBL" id="SCU74751.1"/>
    </source>
</evidence>
<proteinExistence type="predicted"/>
<dbReference type="InterPro" id="IPR029058">
    <property type="entry name" value="AB_hydrolase_fold"/>
</dbReference>
<dbReference type="Pfam" id="PF07859">
    <property type="entry name" value="Abhydrolase_3"/>
    <property type="match status" value="1"/>
</dbReference>
<dbReference type="InterPro" id="IPR050300">
    <property type="entry name" value="GDXG_lipolytic_enzyme"/>
</dbReference>
<accession>A0A1K0IBT0</accession>